<evidence type="ECO:0000259" key="3">
    <source>
        <dbReference type="Pfam" id="PF11954"/>
    </source>
</evidence>
<comment type="caution">
    <text evidence="4">The sequence shown here is derived from an EMBL/GenBank/DDBJ whole genome shotgun (WGS) entry which is preliminary data.</text>
</comment>
<dbReference type="Gene3D" id="2.40.128.600">
    <property type="match status" value="1"/>
</dbReference>
<feature type="domain" description="Beta-lactamase-related" evidence="2">
    <location>
        <begin position="49"/>
        <end position="392"/>
    </location>
</feature>
<sequence>MRSIKRQAHVTLWIIGLALCGPALFAAEPTPVAVPAQTTALPPQLHDLDTYIEGVRKQFDVPGIAVAIVKDGQVVLERGYGVRALGNPAPVTADTLFAIASNTKAFTAASLSILADEGKLDLDDRVVQHLPWFQMSDPYVTREMRVRDLLAHRSGLGLGAGDLLYWPGTDYSTEEVARRLKDVPLTGSFRGQYAYDNILYGVAQLVIEQASGQSYADFLRTRILAPLGMHDTRFNADALKPGDNVATGYAKADFTDLQPAPRMSWGNVSGAGGLYSSAHDMGAWMRMQLAGGTYTDAAGQPQRLFSEKRQDAMWSVITPMPISTPSVPELLPAKPNFLGYGEGWQLSDYRGQKLVWHTGGWPGMVSRVTMVPQHELGVVVLTSAEVSGAFHAITLRVLDAYLDAPKTDWTAAYAAALAKAQGKSDDDWQKHLAARDAGSKPSLPLAKYAGSYRDPWYGDVAITHEGGKLVMRFTRTPELVGTLSHWQHDSFIARWHQRWLNADAFVNFDLDHDGKVREVRMEAVSPLTDFSFDFHDLRLTRVEQAAANP</sequence>
<dbReference type="Pfam" id="PF00144">
    <property type="entry name" value="Beta-lactamase"/>
    <property type="match status" value="1"/>
</dbReference>
<keyword evidence="1" id="KW-0732">Signal</keyword>
<dbReference type="InterPro" id="IPR012338">
    <property type="entry name" value="Beta-lactam/transpept-like"/>
</dbReference>
<dbReference type="InterPro" id="IPR050491">
    <property type="entry name" value="AmpC-like"/>
</dbReference>
<dbReference type="InterPro" id="IPR021860">
    <property type="entry name" value="Peptidase_S12_Pab87-rel_C"/>
</dbReference>
<organism evidence="4 5">
    <name type="scientific">Lysobacter koreensis</name>
    <dbReference type="NCBI Taxonomy" id="266122"/>
    <lineage>
        <taxon>Bacteria</taxon>
        <taxon>Pseudomonadati</taxon>
        <taxon>Pseudomonadota</taxon>
        <taxon>Gammaproteobacteria</taxon>
        <taxon>Lysobacterales</taxon>
        <taxon>Lysobacteraceae</taxon>
        <taxon>Lysobacter</taxon>
    </lineage>
</organism>
<feature type="domain" description="Peptidase S12 Pab87-related C-terminal" evidence="3">
    <location>
        <begin position="435"/>
        <end position="541"/>
    </location>
</feature>
<gene>
    <name evidence="4" type="ORF">ACFQZQ_03855</name>
</gene>
<proteinExistence type="predicted"/>
<evidence type="ECO:0000259" key="2">
    <source>
        <dbReference type="Pfam" id="PF00144"/>
    </source>
</evidence>
<feature type="signal peptide" evidence="1">
    <location>
        <begin position="1"/>
        <end position="26"/>
    </location>
</feature>
<reference evidence="5" key="1">
    <citation type="journal article" date="2019" name="Int. J. Syst. Evol. Microbiol.">
        <title>The Global Catalogue of Microorganisms (GCM) 10K type strain sequencing project: providing services to taxonomists for standard genome sequencing and annotation.</title>
        <authorList>
            <consortium name="The Broad Institute Genomics Platform"/>
            <consortium name="The Broad Institute Genome Sequencing Center for Infectious Disease"/>
            <person name="Wu L."/>
            <person name="Ma J."/>
        </authorList>
    </citation>
    <scope>NUCLEOTIDE SEQUENCE [LARGE SCALE GENOMIC DNA]</scope>
    <source>
        <strain evidence="5">CCUG 55491</strain>
    </source>
</reference>
<dbReference type="PANTHER" id="PTHR46825">
    <property type="entry name" value="D-ALANYL-D-ALANINE-CARBOXYPEPTIDASE/ENDOPEPTIDASE AMPH"/>
    <property type="match status" value="1"/>
</dbReference>
<evidence type="ECO:0000313" key="4">
    <source>
        <dbReference type="EMBL" id="MFD0738421.1"/>
    </source>
</evidence>
<dbReference type="SUPFAM" id="SSF56601">
    <property type="entry name" value="beta-lactamase/transpeptidase-like"/>
    <property type="match status" value="1"/>
</dbReference>
<evidence type="ECO:0000256" key="1">
    <source>
        <dbReference type="SAM" id="SignalP"/>
    </source>
</evidence>
<dbReference type="RefSeq" id="WP_386811345.1">
    <property type="nucleotide sequence ID" value="NZ_JBHTIH010000002.1"/>
</dbReference>
<dbReference type="InterPro" id="IPR001466">
    <property type="entry name" value="Beta-lactam-related"/>
</dbReference>
<dbReference type="Proteomes" id="UP001597090">
    <property type="component" value="Unassembled WGS sequence"/>
</dbReference>
<dbReference type="GO" id="GO:0016787">
    <property type="term" value="F:hydrolase activity"/>
    <property type="evidence" value="ECO:0007669"/>
    <property type="project" value="UniProtKB-KW"/>
</dbReference>
<dbReference type="Pfam" id="PF11954">
    <property type="entry name" value="DUF3471"/>
    <property type="match status" value="1"/>
</dbReference>
<feature type="chain" id="PRO_5045850750" evidence="1">
    <location>
        <begin position="27"/>
        <end position="549"/>
    </location>
</feature>
<name>A0ABW2YK01_9GAMM</name>
<keyword evidence="4" id="KW-0378">Hydrolase</keyword>
<dbReference type="Gene3D" id="3.40.710.10">
    <property type="entry name" value="DD-peptidase/beta-lactamase superfamily"/>
    <property type="match status" value="1"/>
</dbReference>
<protein>
    <submittedName>
        <fullName evidence="4">Serine hydrolase</fullName>
    </submittedName>
</protein>
<dbReference type="EMBL" id="JBHTIH010000002">
    <property type="protein sequence ID" value="MFD0738421.1"/>
    <property type="molecule type" value="Genomic_DNA"/>
</dbReference>
<accession>A0ABW2YK01</accession>
<evidence type="ECO:0000313" key="5">
    <source>
        <dbReference type="Proteomes" id="UP001597090"/>
    </source>
</evidence>
<dbReference type="PANTHER" id="PTHR46825:SF15">
    <property type="entry name" value="BETA-LACTAMASE-RELATED DOMAIN-CONTAINING PROTEIN"/>
    <property type="match status" value="1"/>
</dbReference>
<keyword evidence="5" id="KW-1185">Reference proteome</keyword>